<proteinExistence type="predicted"/>
<reference evidence="2" key="1">
    <citation type="submission" date="2021-02" db="EMBL/GenBank/DDBJ databases">
        <authorList>
            <person name="Nowell W R."/>
        </authorList>
    </citation>
    <scope>NUCLEOTIDE SEQUENCE</scope>
</reference>
<feature type="transmembrane region" description="Helical" evidence="1">
    <location>
        <begin position="309"/>
        <end position="333"/>
    </location>
</feature>
<accession>A0A814GEZ8</accession>
<dbReference type="Proteomes" id="UP000663877">
    <property type="component" value="Unassembled WGS sequence"/>
</dbReference>
<dbReference type="AlphaFoldDB" id="A0A814GEZ8"/>
<dbReference type="PANTHER" id="PTHR46641">
    <property type="entry name" value="FMRFAMIDE RECEPTOR-RELATED"/>
    <property type="match status" value="1"/>
</dbReference>
<dbReference type="EMBL" id="CAJNOI010000246">
    <property type="protein sequence ID" value="CAF1207284.1"/>
    <property type="molecule type" value="Genomic_DNA"/>
</dbReference>
<feature type="transmembrane region" description="Helical" evidence="1">
    <location>
        <begin position="107"/>
        <end position="127"/>
    </location>
</feature>
<evidence type="ECO:0008006" key="5">
    <source>
        <dbReference type="Google" id="ProtNLM"/>
    </source>
</evidence>
<comment type="caution">
    <text evidence="2">The sequence shown here is derived from an EMBL/GenBank/DDBJ whole genome shotgun (WGS) entry which is preliminary data.</text>
</comment>
<dbReference type="Gene3D" id="1.20.1070.10">
    <property type="entry name" value="Rhodopsin 7-helix transmembrane proteins"/>
    <property type="match status" value="2"/>
</dbReference>
<keyword evidence="1" id="KW-1133">Transmembrane helix</keyword>
<evidence type="ECO:0000313" key="4">
    <source>
        <dbReference type="Proteomes" id="UP000663832"/>
    </source>
</evidence>
<dbReference type="PANTHER" id="PTHR46641:SF2">
    <property type="entry name" value="FMRFAMIDE RECEPTOR"/>
    <property type="match status" value="1"/>
</dbReference>
<protein>
    <recommendedName>
        <fullName evidence="5">G-protein coupled receptors family 1 profile domain-containing protein</fullName>
    </recommendedName>
</protein>
<feature type="transmembrane region" description="Helical" evidence="1">
    <location>
        <begin position="148"/>
        <end position="170"/>
    </location>
</feature>
<dbReference type="OrthoDB" id="9982628at2759"/>
<dbReference type="SUPFAM" id="SSF81321">
    <property type="entry name" value="Family A G protein-coupled receptor-like"/>
    <property type="match status" value="1"/>
</dbReference>
<organism evidence="2 4">
    <name type="scientific">Adineta steineri</name>
    <dbReference type="NCBI Taxonomy" id="433720"/>
    <lineage>
        <taxon>Eukaryota</taxon>
        <taxon>Metazoa</taxon>
        <taxon>Spiralia</taxon>
        <taxon>Gnathifera</taxon>
        <taxon>Rotifera</taxon>
        <taxon>Eurotatoria</taxon>
        <taxon>Bdelloidea</taxon>
        <taxon>Adinetida</taxon>
        <taxon>Adinetidae</taxon>
        <taxon>Adineta</taxon>
    </lineage>
</organism>
<evidence type="ECO:0000256" key="1">
    <source>
        <dbReference type="SAM" id="Phobius"/>
    </source>
</evidence>
<dbReference type="InterPro" id="IPR052954">
    <property type="entry name" value="GPCR-Ligand_Int"/>
</dbReference>
<feature type="transmembrane region" description="Helical" evidence="1">
    <location>
        <begin position="6"/>
        <end position="29"/>
    </location>
</feature>
<dbReference type="Proteomes" id="UP000663832">
    <property type="component" value="Unassembled WGS sequence"/>
</dbReference>
<name>A0A814GEZ8_9BILA</name>
<gene>
    <name evidence="3" type="ORF">BJG266_LOCUS27246</name>
    <name evidence="2" type="ORF">QVE165_LOCUS14635</name>
</gene>
<evidence type="ECO:0000313" key="3">
    <source>
        <dbReference type="EMBL" id="CAF1207284.1"/>
    </source>
</evidence>
<sequence length="558" mass="66379">MVVLSCTFVGICLFLLGSSGNGLCILVFLRKKFRYRMITPYFIVLLLADSTYLLFRLMKLPYYSQTLFKFRTNTKGSCLTTFLVQAYEHATQTWPQPFVPLVQSETYMRFSLILMCIMSIQRTVFLTRSLKLLIVRTTFTEKYKYQGTILIIISAFLLAYSFEFAGLTLFCSKLSNQNMIYDWFIHMNKHMKNVTYLLTNTMTDQSDALKCVNYTINRLQTNQTLFLEKNSICKKTELMNILSYYFDQHQKPIVNLIQKIIFSKTGDTMTRNEIRRKYHFHECLFPQEPNFFDRYYNFMYSRLFSFNRYTLLLIFGSIIPSLITILSNMISLYSVQKLNRLTSVYILPCRRRTDDTRRILLVITVECFFAILNTWFGDIILSLIFCKRKLSAGDDCPSYLSKIYDLLVMFDLINSLSNIILHCLCGRSFRNELRLMLLGWFYRVKRLFRDIWCCYFQIDCTKLRKEPYVTYKVAATRDEISKSLDDEYVHFNIQPAPEQHKNCCNCRWYCQRKRLSINQEFIHKDQITRDRRYMSLTQQTGSTRQTQPNAMRLYYPSQ</sequence>
<evidence type="ECO:0000313" key="2">
    <source>
        <dbReference type="EMBL" id="CAF0995491.1"/>
    </source>
</evidence>
<keyword evidence="1" id="KW-0472">Membrane</keyword>
<keyword evidence="4" id="KW-1185">Reference proteome</keyword>
<keyword evidence="1" id="KW-0812">Transmembrane</keyword>
<feature type="transmembrane region" description="Helical" evidence="1">
    <location>
        <begin position="359"/>
        <end position="383"/>
    </location>
</feature>
<dbReference type="EMBL" id="CAJNOM010000078">
    <property type="protein sequence ID" value="CAF0995491.1"/>
    <property type="molecule type" value="Genomic_DNA"/>
</dbReference>
<feature type="transmembrane region" description="Helical" evidence="1">
    <location>
        <begin position="41"/>
        <end position="58"/>
    </location>
</feature>